<evidence type="ECO:0000313" key="1">
    <source>
        <dbReference type="EMBL" id="KAI4368943.1"/>
    </source>
</evidence>
<proteinExistence type="predicted"/>
<organism evidence="1 2">
    <name type="scientific">Melastoma candidum</name>
    <dbReference type="NCBI Taxonomy" id="119954"/>
    <lineage>
        <taxon>Eukaryota</taxon>
        <taxon>Viridiplantae</taxon>
        <taxon>Streptophyta</taxon>
        <taxon>Embryophyta</taxon>
        <taxon>Tracheophyta</taxon>
        <taxon>Spermatophyta</taxon>
        <taxon>Magnoliopsida</taxon>
        <taxon>eudicotyledons</taxon>
        <taxon>Gunneridae</taxon>
        <taxon>Pentapetalae</taxon>
        <taxon>rosids</taxon>
        <taxon>malvids</taxon>
        <taxon>Myrtales</taxon>
        <taxon>Melastomataceae</taxon>
        <taxon>Melastomatoideae</taxon>
        <taxon>Melastomateae</taxon>
        <taxon>Melastoma</taxon>
    </lineage>
</organism>
<protein>
    <submittedName>
        <fullName evidence="1">Uncharacterized protein</fullName>
    </submittedName>
</protein>
<keyword evidence="2" id="KW-1185">Reference proteome</keyword>
<reference evidence="2" key="1">
    <citation type="journal article" date="2023" name="Front. Plant Sci.">
        <title>Chromosomal-level genome assembly of Melastoma candidum provides insights into trichome evolution.</title>
        <authorList>
            <person name="Zhong Y."/>
            <person name="Wu W."/>
            <person name="Sun C."/>
            <person name="Zou P."/>
            <person name="Liu Y."/>
            <person name="Dai S."/>
            <person name="Zhou R."/>
        </authorList>
    </citation>
    <scope>NUCLEOTIDE SEQUENCE [LARGE SCALE GENOMIC DNA]</scope>
</reference>
<accession>A0ACB9QUQ6</accession>
<gene>
    <name evidence="1" type="ORF">MLD38_017443</name>
</gene>
<sequence length="178" mass="18132">MDAFILLSLLLLAISTPSGATYCLCKTGVSDQVLQKAIDYACGSGADCSPILQNGACYSPNTVKNHCDYAVNSYFQKKGQVNGSCDFAGSATPSASAPTEATGCVFPASSQAAATSTGTGTTPSTTTSTGVNSTTPTYSLGPTSTTGIYDPNSPATATVPQLFIVLMMPPVFSLLWGL</sequence>
<comment type="caution">
    <text evidence="1">The sequence shown here is derived from an EMBL/GenBank/DDBJ whole genome shotgun (WGS) entry which is preliminary data.</text>
</comment>
<dbReference type="Proteomes" id="UP001057402">
    <property type="component" value="Chromosome 5"/>
</dbReference>
<evidence type="ECO:0000313" key="2">
    <source>
        <dbReference type="Proteomes" id="UP001057402"/>
    </source>
</evidence>
<dbReference type="EMBL" id="CM042884">
    <property type="protein sequence ID" value="KAI4368943.1"/>
    <property type="molecule type" value="Genomic_DNA"/>
</dbReference>
<name>A0ACB9QUQ6_9MYRT</name>